<keyword evidence="2" id="KW-1185">Reference proteome</keyword>
<comment type="caution">
    <text evidence="1">The sequence shown here is derived from an EMBL/GenBank/DDBJ whole genome shotgun (WGS) entry which is preliminary data.</text>
</comment>
<reference evidence="1" key="1">
    <citation type="submission" date="2021-06" db="EMBL/GenBank/DDBJ databases">
        <title>Parelaphostrongylus tenuis whole genome reference sequence.</title>
        <authorList>
            <person name="Garwood T.J."/>
            <person name="Larsen P.A."/>
            <person name="Fountain-Jones N.M."/>
            <person name="Garbe J.R."/>
            <person name="Macchietto M.G."/>
            <person name="Kania S.A."/>
            <person name="Gerhold R.W."/>
            <person name="Richards J.E."/>
            <person name="Wolf T.M."/>
        </authorList>
    </citation>
    <scope>NUCLEOTIDE SEQUENCE</scope>
    <source>
        <strain evidence="1">MNPRO001-30</strain>
        <tissue evidence="1">Meninges</tissue>
    </source>
</reference>
<gene>
    <name evidence="1" type="ORF">KIN20_008765</name>
</gene>
<evidence type="ECO:0000313" key="2">
    <source>
        <dbReference type="Proteomes" id="UP001196413"/>
    </source>
</evidence>
<sequence length="73" mass="8482">MDDYRALKGRMEYVPGSAQLVKTDRPSNPTFVFATQKSHSNKEQITRLYKCTESKTDKRSGHWTELQRMGAWS</sequence>
<name>A0AAD5QKS6_PARTN</name>
<accession>A0AAD5QKS6</accession>
<dbReference type="AlphaFoldDB" id="A0AAD5QKS6"/>
<dbReference type="EMBL" id="JAHQIW010001404">
    <property type="protein sequence ID" value="KAJ1352435.1"/>
    <property type="molecule type" value="Genomic_DNA"/>
</dbReference>
<dbReference type="Proteomes" id="UP001196413">
    <property type="component" value="Unassembled WGS sequence"/>
</dbReference>
<evidence type="ECO:0000313" key="1">
    <source>
        <dbReference type="EMBL" id="KAJ1352435.1"/>
    </source>
</evidence>
<proteinExistence type="predicted"/>
<protein>
    <submittedName>
        <fullName evidence="1">Uncharacterized protein</fullName>
    </submittedName>
</protein>
<organism evidence="1 2">
    <name type="scientific">Parelaphostrongylus tenuis</name>
    <name type="common">Meningeal worm</name>
    <dbReference type="NCBI Taxonomy" id="148309"/>
    <lineage>
        <taxon>Eukaryota</taxon>
        <taxon>Metazoa</taxon>
        <taxon>Ecdysozoa</taxon>
        <taxon>Nematoda</taxon>
        <taxon>Chromadorea</taxon>
        <taxon>Rhabditida</taxon>
        <taxon>Rhabditina</taxon>
        <taxon>Rhabditomorpha</taxon>
        <taxon>Strongyloidea</taxon>
        <taxon>Metastrongylidae</taxon>
        <taxon>Parelaphostrongylus</taxon>
    </lineage>
</organism>